<dbReference type="InterPro" id="IPR011059">
    <property type="entry name" value="Metal-dep_hydrolase_composite"/>
</dbReference>
<dbReference type="EMBL" id="CP022474">
    <property type="protein sequence ID" value="ASN60754.1"/>
    <property type="molecule type" value="Genomic_DNA"/>
</dbReference>
<evidence type="ECO:0000313" key="3">
    <source>
        <dbReference type="Proteomes" id="UP000199749"/>
    </source>
</evidence>
<gene>
    <name evidence="2" type="ORF">CG419_09050</name>
</gene>
<dbReference type="InterPro" id="IPR051781">
    <property type="entry name" value="Metallo-dep_Hydrolase"/>
</dbReference>
<proteinExistence type="predicted"/>
<dbReference type="InterPro" id="IPR032466">
    <property type="entry name" value="Metal_Hydrolase"/>
</dbReference>
<sequence length="415" mass="44515">MIGVRFVELDDGQITKVTTNECEINYNEETIIVDGQGMTLLPGLFDAHVHTSADSLRDALKFGVTTELEMQGGLTKRGRDVQLKGKTGLADVFSAGMALTAEGGHPDELVPKGDGIPEFILKKMAAMSEAERKAFIEAHEKGDQHGQKLVLDSPENAVRYVDQQIKVGADYIKVMIEDGRLLAAPGLPILSDVILRAGIDEAHRQGKLVLAHITEASAAKKAVELGADGLAHGFIDRPEWIAELVAMIKEKHVFVIPTLVLSGSITGNVSAEFAQDPRVVSKLSDEWLKTLRASFNTAPEVAFQGALDNVWDLHQAGVPLLVGTDVSVPQPSLGGLAHGASVHHELQLLTDAGLTAVEALNAATALPAEIFGLKDRGCIQTGRKADVILVQGDPTKDVTQSLNVVTIWKDGQRQY</sequence>
<protein>
    <submittedName>
        <fullName evidence="2">Imidazolonepropionase</fullName>
    </submittedName>
</protein>
<dbReference type="SUPFAM" id="SSF51338">
    <property type="entry name" value="Composite domain of metallo-dependent hydrolases"/>
    <property type="match status" value="1"/>
</dbReference>
<accession>A0AAC9URP2</accession>
<dbReference type="AlphaFoldDB" id="A0AAC9URP2"/>
<dbReference type="RefSeq" id="WP_089557085.1">
    <property type="nucleotide sequence ID" value="NZ_CP022474.1"/>
</dbReference>
<name>A0AAC9URP2_LATCU</name>
<dbReference type="InterPro" id="IPR006680">
    <property type="entry name" value="Amidohydro-rel"/>
</dbReference>
<reference evidence="2 3" key="1">
    <citation type="submission" date="2017-07" db="EMBL/GenBank/DDBJ databases">
        <title>Lactobacillus curvatus MRS6 whole genome.</title>
        <authorList>
            <person name="Jans C."/>
            <person name="Lagler S."/>
            <person name="Lacroix C."/>
            <person name="Meile L."/>
            <person name="Stevens M.J.A."/>
        </authorList>
    </citation>
    <scope>NUCLEOTIDE SEQUENCE [LARGE SCALE GENOMIC DNA]</scope>
    <source>
        <strain evidence="2 3">MRS6</strain>
    </source>
</reference>
<dbReference type="PANTHER" id="PTHR43135">
    <property type="entry name" value="ALPHA-D-RIBOSE 1-METHYLPHOSPHONATE 5-TRIPHOSPHATE DIPHOSPHATASE"/>
    <property type="match status" value="1"/>
</dbReference>
<dbReference type="PANTHER" id="PTHR43135:SF3">
    <property type="entry name" value="ALPHA-D-RIBOSE 1-METHYLPHOSPHONATE 5-TRIPHOSPHATE DIPHOSPHATASE"/>
    <property type="match status" value="1"/>
</dbReference>
<dbReference type="Gene3D" id="3.30.110.90">
    <property type="entry name" value="Amidohydrolase"/>
    <property type="match status" value="1"/>
</dbReference>
<dbReference type="Gene3D" id="2.30.40.10">
    <property type="entry name" value="Urease, subunit C, domain 1"/>
    <property type="match status" value="1"/>
</dbReference>
<dbReference type="Gene3D" id="3.40.50.10910">
    <property type="entry name" value="Amidohydrolase"/>
    <property type="match status" value="1"/>
</dbReference>
<dbReference type="SUPFAM" id="SSF51556">
    <property type="entry name" value="Metallo-dependent hydrolases"/>
    <property type="match status" value="1"/>
</dbReference>
<feature type="domain" description="Amidohydrolase-related" evidence="1">
    <location>
        <begin position="39"/>
        <end position="412"/>
    </location>
</feature>
<evidence type="ECO:0000313" key="2">
    <source>
        <dbReference type="EMBL" id="ASN60754.1"/>
    </source>
</evidence>
<dbReference type="Proteomes" id="UP000199749">
    <property type="component" value="Chromosome"/>
</dbReference>
<dbReference type="Pfam" id="PF01979">
    <property type="entry name" value="Amidohydro_1"/>
    <property type="match status" value="1"/>
</dbReference>
<dbReference type="GO" id="GO:0016810">
    <property type="term" value="F:hydrolase activity, acting on carbon-nitrogen (but not peptide) bonds"/>
    <property type="evidence" value="ECO:0007669"/>
    <property type="project" value="InterPro"/>
</dbReference>
<evidence type="ECO:0000259" key="1">
    <source>
        <dbReference type="Pfam" id="PF01979"/>
    </source>
</evidence>
<organism evidence="2 3">
    <name type="scientific">Latilactobacillus curvatus</name>
    <name type="common">Lactobacillus curvatus</name>
    <dbReference type="NCBI Taxonomy" id="28038"/>
    <lineage>
        <taxon>Bacteria</taxon>
        <taxon>Bacillati</taxon>
        <taxon>Bacillota</taxon>
        <taxon>Bacilli</taxon>
        <taxon>Lactobacillales</taxon>
        <taxon>Lactobacillaceae</taxon>
        <taxon>Latilactobacillus</taxon>
    </lineage>
</organism>
<dbReference type="Gene3D" id="1.20.58.520">
    <property type="entry name" value="Amidohydrolase"/>
    <property type="match status" value="1"/>
</dbReference>